<dbReference type="GO" id="GO:0009432">
    <property type="term" value="P:SOS response"/>
    <property type="evidence" value="ECO:0007669"/>
    <property type="project" value="UniProtKB-UniRule"/>
</dbReference>
<dbReference type="InterPro" id="IPR036876">
    <property type="entry name" value="UVR_dom_sf"/>
</dbReference>
<dbReference type="EMBL" id="CP013118">
    <property type="protein sequence ID" value="ALO15693.1"/>
    <property type="molecule type" value="Genomic_DNA"/>
</dbReference>
<keyword evidence="1 7" id="KW-0963">Cytoplasm</keyword>
<dbReference type="GO" id="GO:0006289">
    <property type="term" value="P:nucleotide-excision repair"/>
    <property type="evidence" value="ECO:0007669"/>
    <property type="project" value="UniProtKB-UniRule"/>
</dbReference>
<comment type="similarity">
    <text evidence="7">Belongs to the UvrC family.</text>
</comment>
<dbReference type="InterPro" id="IPR004791">
    <property type="entry name" value="UvrC"/>
</dbReference>
<dbReference type="NCBIfam" id="TIGR00194">
    <property type="entry name" value="uvrC"/>
    <property type="match status" value="1"/>
</dbReference>
<dbReference type="PANTHER" id="PTHR30562:SF1">
    <property type="entry name" value="UVRABC SYSTEM PROTEIN C"/>
    <property type="match status" value="1"/>
</dbReference>
<keyword evidence="12" id="KW-1185">Reference proteome</keyword>
<evidence type="ECO:0000256" key="2">
    <source>
        <dbReference type="ARBA" id="ARBA00022763"/>
    </source>
</evidence>
<feature type="domain" description="GIY-YIG" evidence="9">
    <location>
        <begin position="15"/>
        <end position="93"/>
    </location>
</feature>
<dbReference type="InterPro" id="IPR001162">
    <property type="entry name" value="UvrC_RNase_H_dom"/>
</dbReference>
<dbReference type="Pfam" id="PF08459">
    <property type="entry name" value="UvrC_RNaseH_dom"/>
    <property type="match status" value="1"/>
</dbReference>
<keyword evidence="5 7" id="KW-0234">DNA repair</keyword>
<evidence type="ECO:0000313" key="11">
    <source>
        <dbReference type="EMBL" id="ALO15693.1"/>
    </source>
</evidence>
<dbReference type="InterPro" id="IPR050066">
    <property type="entry name" value="UvrABC_protein_C"/>
</dbReference>
<feature type="domain" description="UVR" evidence="8">
    <location>
        <begin position="207"/>
        <end position="242"/>
    </location>
</feature>
<dbReference type="RefSeq" id="WP_057953127.1">
    <property type="nucleotide sequence ID" value="NZ_CP013118.1"/>
</dbReference>
<dbReference type="SMART" id="SM00465">
    <property type="entry name" value="GIYc"/>
    <property type="match status" value="1"/>
</dbReference>
<comment type="subunit">
    <text evidence="7">Interacts with UvrB in an incision complex.</text>
</comment>
<evidence type="ECO:0000313" key="12">
    <source>
        <dbReference type="Proteomes" id="UP000064893"/>
    </source>
</evidence>
<evidence type="ECO:0000256" key="6">
    <source>
        <dbReference type="ARBA" id="ARBA00023236"/>
    </source>
</evidence>
<evidence type="ECO:0000256" key="7">
    <source>
        <dbReference type="HAMAP-Rule" id="MF_00203"/>
    </source>
</evidence>
<dbReference type="InterPro" id="IPR000305">
    <property type="entry name" value="GIY-YIG_endonuc"/>
</dbReference>
<dbReference type="AlphaFoldDB" id="A0A0S2I0A1"/>
<dbReference type="CDD" id="cd10434">
    <property type="entry name" value="GIY-YIG_UvrC_Cho"/>
    <property type="match status" value="1"/>
</dbReference>
<dbReference type="Gene3D" id="3.40.1440.10">
    <property type="entry name" value="GIY-YIG endonuclease"/>
    <property type="match status" value="1"/>
</dbReference>
<dbReference type="PATRIC" id="fig|1307839.3.peg.2170"/>
<dbReference type="SUPFAM" id="SSF47781">
    <property type="entry name" value="RuvA domain 2-like"/>
    <property type="match status" value="1"/>
</dbReference>
<dbReference type="InterPro" id="IPR035901">
    <property type="entry name" value="GIY-YIG_endonuc_sf"/>
</dbReference>
<evidence type="ECO:0000256" key="4">
    <source>
        <dbReference type="ARBA" id="ARBA00022881"/>
    </source>
</evidence>
<name>A0A0S2I0A1_9BACT</name>
<dbReference type="KEGG" id="blq:L21SP5_02056"/>
<evidence type="ECO:0000259" key="8">
    <source>
        <dbReference type="PROSITE" id="PS50151"/>
    </source>
</evidence>
<dbReference type="PROSITE" id="PS50151">
    <property type="entry name" value="UVR"/>
    <property type="match status" value="1"/>
</dbReference>
<dbReference type="GO" id="GO:0009380">
    <property type="term" value="C:excinuclease repair complex"/>
    <property type="evidence" value="ECO:0007669"/>
    <property type="project" value="InterPro"/>
</dbReference>
<dbReference type="Proteomes" id="UP000064893">
    <property type="component" value="Chromosome"/>
</dbReference>
<keyword evidence="4 7" id="KW-0267">Excision nuclease</keyword>
<dbReference type="InterPro" id="IPR038476">
    <property type="entry name" value="UvrC_RNase_H_dom_sf"/>
</dbReference>
<feature type="domain" description="UvrC family homology region profile" evidence="10">
    <location>
        <begin position="268"/>
        <end position="475"/>
    </location>
</feature>
<proteinExistence type="inferred from homology"/>
<dbReference type="STRING" id="1307839.L21SP5_02056"/>
<dbReference type="GO" id="GO:0005737">
    <property type="term" value="C:cytoplasm"/>
    <property type="evidence" value="ECO:0007669"/>
    <property type="project" value="UniProtKB-SubCell"/>
</dbReference>
<reference evidence="11 12" key="1">
    <citation type="submission" date="2015-11" db="EMBL/GenBank/DDBJ databases">
        <title>Description and complete genome sequence of a novel strain predominating in hypersaline microbial mats and representing a new family of the Bacteriodetes phylum.</title>
        <authorList>
            <person name="Spring S."/>
            <person name="Bunk B."/>
            <person name="Sproer C."/>
            <person name="Klenk H.-P."/>
        </authorList>
    </citation>
    <scope>NUCLEOTIDE SEQUENCE [LARGE SCALE GENOMIC DNA]</scope>
    <source>
        <strain evidence="11 12">L21-Spi-D4</strain>
    </source>
</reference>
<dbReference type="Pfam" id="PF22920">
    <property type="entry name" value="UvrC_RNaseH"/>
    <property type="match status" value="1"/>
</dbReference>
<organism evidence="11 12">
    <name type="scientific">Salinivirga cyanobacteriivorans</name>
    <dbReference type="NCBI Taxonomy" id="1307839"/>
    <lineage>
        <taxon>Bacteria</taxon>
        <taxon>Pseudomonadati</taxon>
        <taxon>Bacteroidota</taxon>
        <taxon>Bacteroidia</taxon>
        <taxon>Bacteroidales</taxon>
        <taxon>Salinivirgaceae</taxon>
        <taxon>Salinivirga</taxon>
    </lineage>
</organism>
<evidence type="ECO:0000256" key="5">
    <source>
        <dbReference type="ARBA" id="ARBA00023204"/>
    </source>
</evidence>
<dbReference type="InterPro" id="IPR047296">
    <property type="entry name" value="GIY-YIG_UvrC_Cho"/>
</dbReference>
<dbReference type="HAMAP" id="MF_00203">
    <property type="entry name" value="UvrC"/>
    <property type="match status" value="1"/>
</dbReference>
<evidence type="ECO:0000256" key="1">
    <source>
        <dbReference type="ARBA" id="ARBA00022490"/>
    </source>
</evidence>
<evidence type="ECO:0000259" key="9">
    <source>
        <dbReference type="PROSITE" id="PS50164"/>
    </source>
</evidence>
<dbReference type="SUPFAM" id="SSF46600">
    <property type="entry name" value="C-terminal UvrC-binding domain of UvrB"/>
    <property type="match status" value="1"/>
</dbReference>
<keyword evidence="6 7" id="KW-0742">SOS response</keyword>
<dbReference type="Gene3D" id="1.10.150.20">
    <property type="entry name" value="5' to 3' exonuclease, C-terminal subdomain"/>
    <property type="match status" value="1"/>
</dbReference>
<protein>
    <recommendedName>
        <fullName evidence="7">UvrABC system protein C</fullName>
        <shortName evidence="7">Protein UvrC</shortName>
    </recommendedName>
    <alternativeName>
        <fullName evidence="7">Excinuclease ABC subunit C</fullName>
    </alternativeName>
</protein>
<dbReference type="PROSITE" id="PS50165">
    <property type="entry name" value="UVRC"/>
    <property type="match status" value="1"/>
</dbReference>
<dbReference type="GO" id="GO:0003677">
    <property type="term" value="F:DNA binding"/>
    <property type="evidence" value="ECO:0007669"/>
    <property type="project" value="UniProtKB-UniRule"/>
</dbReference>
<comment type="function">
    <text evidence="7">The UvrABC repair system catalyzes the recognition and processing of DNA lesions. UvrC both incises the 5' and 3' sides of the lesion. The N-terminal half is responsible for the 3' incision and the C-terminal half is responsible for the 5' incision.</text>
</comment>
<dbReference type="Pfam" id="PF01541">
    <property type="entry name" value="GIY-YIG"/>
    <property type="match status" value="1"/>
</dbReference>
<dbReference type="GO" id="GO:0009381">
    <property type="term" value="F:excinuclease ABC activity"/>
    <property type="evidence" value="ECO:0007669"/>
    <property type="project" value="UniProtKB-UniRule"/>
</dbReference>
<dbReference type="InterPro" id="IPR010994">
    <property type="entry name" value="RuvA_2-like"/>
</dbReference>
<dbReference type="InterPro" id="IPR001943">
    <property type="entry name" value="UVR_dom"/>
</dbReference>
<dbReference type="Gene3D" id="3.30.420.340">
    <property type="entry name" value="UvrC, RNAse H endonuclease domain"/>
    <property type="match status" value="1"/>
</dbReference>
<dbReference type="PANTHER" id="PTHR30562">
    <property type="entry name" value="UVRC/OXIDOREDUCTASE"/>
    <property type="match status" value="1"/>
</dbReference>
<accession>A0A0S2I0A1</accession>
<dbReference type="FunFam" id="3.40.1440.10:FF:000001">
    <property type="entry name" value="UvrABC system protein C"/>
    <property type="match status" value="1"/>
</dbReference>
<evidence type="ECO:0000259" key="10">
    <source>
        <dbReference type="PROSITE" id="PS50165"/>
    </source>
</evidence>
<comment type="subcellular location">
    <subcellularLocation>
        <location evidence="7">Cytoplasm</location>
    </subcellularLocation>
</comment>
<keyword evidence="3 7" id="KW-0228">DNA excision</keyword>
<sequence>MKNNNLGNIISNLPGKPGVYQYFDEHGKIIYVGKAKNLKKRVSSYFSKHHDTAKLRILVSKIADIKTIIVDREEDALLLENNLIKKYQPRYNVMLKDDKTFPWICIKNEPFPRIFSTRRVVKDGSEYFGPYTSVKMVKAILDFIHKTYKIRTCSLNLNKKDIDAGKFKVCLEYHIGNCLGPCEGLQQENDYSKNIEQIRNILKGNIKAVIKYFESEMKRLAAEYKFEEAEDIKQKLKLLQNYQSKSTIVNPSIHNVDIFSLYNQDKAAYINFIKVSNGAIIQSHTVEVKKKLDENPASLLEFAITDIRAKVHSTAKEIITPFEMDYPGLNIHVPQRGDKKKLLELSERNAKYFAMARQKQAEKANPQERQDKLLATMQKDLRLTELPRHIEGFDNSNIQGSNPVAACVVFKNGKPAKRDYRKFNIKTVEGQDDFGSMREIIQRRYSRLIREGQSLPQLIVIDGGKGQLNAAVQSLEELNLRGKIAIIGIAKRLEEIYFADDPVPLYLDKNSPTLRVIQHIRNESHRFGISFHRDKRSQNFAQSELDSVSGLGPKTIEKLYKDFKSLKGVKQAPYDDIVSSVGQAKAKILKKYFDKK</sequence>
<dbReference type="PROSITE" id="PS50164">
    <property type="entry name" value="GIY_YIG"/>
    <property type="match status" value="1"/>
</dbReference>
<gene>
    <name evidence="7 11" type="primary">uvrC</name>
    <name evidence="11" type="ORF">L21SP5_02056</name>
</gene>
<evidence type="ECO:0000256" key="3">
    <source>
        <dbReference type="ARBA" id="ARBA00022769"/>
    </source>
</evidence>
<keyword evidence="2 7" id="KW-0227">DNA damage</keyword>
<dbReference type="SUPFAM" id="SSF82771">
    <property type="entry name" value="GIY-YIG endonuclease"/>
    <property type="match status" value="1"/>
</dbReference>